<evidence type="ECO:0000259" key="1">
    <source>
        <dbReference type="Pfam" id="PF00501"/>
    </source>
</evidence>
<organism evidence="2 3">
    <name type="scientific">Coprococcus eutactus</name>
    <dbReference type="NCBI Taxonomy" id="33043"/>
    <lineage>
        <taxon>Bacteria</taxon>
        <taxon>Bacillati</taxon>
        <taxon>Bacillota</taxon>
        <taxon>Clostridia</taxon>
        <taxon>Lachnospirales</taxon>
        <taxon>Lachnospiraceae</taxon>
        <taxon>Coprococcus</taxon>
    </lineage>
</organism>
<comment type="caution">
    <text evidence="2">The sequence shown here is derived from an EMBL/GenBank/DDBJ whole genome shotgun (WGS) entry which is preliminary data.</text>
</comment>
<evidence type="ECO:0000313" key="2">
    <source>
        <dbReference type="EMBL" id="GFO94028.1"/>
    </source>
</evidence>
<dbReference type="PANTHER" id="PTHR45527:SF1">
    <property type="entry name" value="FATTY ACID SYNTHASE"/>
    <property type="match status" value="1"/>
</dbReference>
<dbReference type="AlphaFoldDB" id="A0AAI9K276"/>
<name>A0AAI9K276_9FIRM</name>
<gene>
    <name evidence="2" type="ORF">COEU31_10740</name>
</gene>
<dbReference type="SUPFAM" id="SSF56801">
    <property type="entry name" value="Acetyl-CoA synthetase-like"/>
    <property type="match status" value="1"/>
</dbReference>
<dbReference type="Pfam" id="PF00501">
    <property type="entry name" value="AMP-binding"/>
    <property type="match status" value="1"/>
</dbReference>
<dbReference type="InterPro" id="IPR045851">
    <property type="entry name" value="AMP-bd_C_sf"/>
</dbReference>
<dbReference type="GO" id="GO:0005737">
    <property type="term" value="C:cytoplasm"/>
    <property type="evidence" value="ECO:0007669"/>
    <property type="project" value="TreeGrafter"/>
</dbReference>
<accession>A0AAI9K276</accession>
<dbReference type="Proteomes" id="UP000660047">
    <property type="component" value="Unassembled WGS sequence"/>
</dbReference>
<proteinExistence type="predicted"/>
<protein>
    <submittedName>
        <fullName evidence="2">Amino acid adenylation protein</fullName>
    </submittedName>
</protein>
<dbReference type="PANTHER" id="PTHR45527">
    <property type="entry name" value="NONRIBOSOMAL PEPTIDE SYNTHETASE"/>
    <property type="match status" value="1"/>
</dbReference>
<dbReference type="RefSeq" id="WP_055223087.1">
    <property type="nucleotide sequence ID" value="NZ_BLYL01000004.1"/>
</dbReference>
<dbReference type="InterPro" id="IPR000873">
    <property type="entry name" value="AMP-dep_synth/lig_dom"/>
</dbReference>
<sequence length="530" mass="59887">MKNILEFIENSALKYPDKLAVADEEGGLTYGQMERLSRQIGAWIYEKTDGVRNKPVAVLLDKKPGSVAAYMGVVYSGNFYVVLDAEMPASRAESILGTLNPVAVVTDIGHMEKALELSRNGVDEDGCHGQEGENKEVFRILNLDELDTSADQSVLDAVRSRAIDTDPVYALFTSGSTGVPKGAVVSHRNVISYTYWYTEAFGIDESTIFGSQTPFYFSMSVSDLYSTLKNGATLYIIPKAYFTFPMKLMEFMNTYRINTIYWVPSALQIVANYKLFQYAQLPELKKVLFAGEVMPTKPLNYWIQNLPDAMYANLFGPTETTDICTYYVVDRVFADDEPLPMGHACNNCDVFVLDENGREVSPEIDPETGFSREGELYARGSFVALGYFGNAEKTREAFVQNPLNPYYPELVYKTGDLVKYNRYGELVYVCRKDYQIKHMGYRIELGEIEAAAGAIDGIRSYACIYDDAADKIVFIYEGRKKDETELLKAFQERVPHYMEPNRFVRVTSMPHNANGKIDRKRLKTEYAQHV</sequence>
<dbReference type="GO" id="GO:0043041">
    <property type="term" value="P:amino acid activation for nonribosomal peptide biosynthetic process"/>
    <property type="evidence" value="ECO:0007669"/>
    <property type="project" value="TreeGrafter"/>
</dbReference>
<reference evidence="2" key="1">
    <citation type="submission" date="2020-06" db="EMBL/GenBank/DDBJ databases">
        <title>Characterization of fructooligosaccharide metabolism and fructooligosaccharide-degrading enzymes in human commensal butyrate producers.</title>
        <authorList>
            <person name="Tanno H."/>
            <person name="Fujii T."/>
            <person name="Hirano K."/>
            <person name="Maeno S."/>
            <person name="Tonozuka T."/>
            <person name="Sakamoto M."/>
            <person name="Ohkuma M."/>
            <person name="Tochio T."/>
            <person name="Endo A."/>
        </authorList>
    </citation>
    <scope>NUCLEOTIDE SEQUENCE</scope>
    <source>
        <strain evidence="2">JCM 31265</strain>
    </source>
</reference>
<feature type="domain" description="AMP-dependent synthetase/ligase" evidence="1">
    <location>
        <begin position="9"/>
        <end position="388"/>
    </location>
</feature>
<dbReference type="Gene3D" id="3.40.50.12780">
    <property type="entry name" value="N-terminal domain of ligase-like"/>
    <property type="match status" value="1"/>
</dbReference>
<dbReference type="GO" id="GO:0044550">
    <property type="term" value="P:secondary metabolite biosynthetic process"/>
    <property type="evidence" value="ECO:0007669"/>
    <property type="project" value="TreeGrafter"/>
</dbReference>
<dbReference type="EMBL" id="BLYL01000004">
    <property type="protein sequence ID" value="GFO94028.1"/>
    <property type="molecule type" value="Genomic_DNA"/>
</dbReference>
<dbReference type="GO" id="GO:0031177">
    <property type="term" value="F:phosphopantetheine binding"/>
    <property type="evidence" value="ECO:0007669"/>
    <property type="project" value="TreeGrafter"/>
</dbReference>
<dbReference type="InterPro" id="IPR042099">
    <property type="entry name" value="ANL_N_sf"/>
</dbReference>
<dbReference type="Gene3D" id="3.30.300.30">
    <property type="match status" value="1"/>
</dbReference>
<evidence type="ECO:0000313" key="3">
    <source>
        <dbReference type="Proteomes" id="UP000660047"/>
    </source>
</evidence>